<keyword evidence="1" id="KW-1133">Transmembrane helix</keyword>
<feature type="transmembrane region" description="Helical" evidence="1">
    <location>
        <begin position="288"/>
        <end position="308"/>
    </location>
</feature>
<dbReference type="Proteomes" id="UP000037035">
    <property type="component" value="Unassembled WGS sequence"/>
</dbReference>
<organism evidence="2 3">
    <name type="scientific">Puccinia sorghi</name>
    <dbReference type="NCBI Taxonomy" id="27349"/>
    <lineage>
        <taxon>Eukaryota</taxon>
        <taxon>Fungi</taxon>
        <taxon>Dikarya</taxon>
        <taxon>Basidiomycota</taxon>
        <taxon>Pucciniomycotina</taxon>
        <taxon>Pucciniomycetes</taxon>
        <taxon>Pucciniales</taxon>
        <taxon>Pucciniaceae</taxon>
        <taxon>Puccinia</taxon>
    </lineage>
</organism>
<feature type="transmembrane region" description="Helical" evidence="1">
    <location>
        <begin position="251"/>
        <end position="268"/>
    </location>
</feature>
<feature type="transmembrane region" description="Helical" evidence="1">
    <location>
        <begin position="7"/>
        <end position="28"/>
    </location>
</feature>
<dbReference type="AlphaFoldDB" id="A0A0L6UXH4"/>
<keyword evidence="1" id="KW-0812">Transmembrane</keyword>
<evidence type="ECO:0000313" key="3">
    <source>
        <dbReference type="Proteomes" id="UP000037035"/>
    </source>
</evidence>
<evidence type="ECO:0000313" key="2">
    <source>
        <dbReference type="EMBL" id="KNZ53209.1"/>
    </source>
</evidence>
<sequence>MFFSLILLSNVVFLSLASCIIFIFTFAIERMALVYIFLFFTFINGNPQLLGLTHKGFRSNIWTCMKKGHFPGRESQLATFLHNHHVRFSEFCMLILSLQSTCMKGKNHLAIGLFCKKVHKIFWPLGTPYAPQNINYSIDVVIFNKKIHHIPFAFSCLDCHVLSSGIPQSYDWSISRKFDVCLCALVGNFVGTSTWRMNSMPRRMTVALIYTKLVVVEPGRFFFKTSPIFSPKHSGPTNINIFCLHSFNRSIFLYLSSLILFHFPSLLFLEKTKNNNKHTVTFFFYYHFHQSCSLVFLLFFSFNLFLYFHLEGLCTRAAHESGPIRMADWICCVWRPPANAKTTAPLDSVAATVFGPHLQSAGREINRITALIFMLPTSVELLLRGDRAWKGNRQLQLVKV</sequence>
<dbReference type="VEuPathDB" id="FungiDB:VP01_3304g1"/>
<reference evidence="2 3" key="1">
    <citation type="submission" date="2015-08" db="EMBL/GenBank/DDBJ databases">
        <title>Next Generation Sequencing and Analysis of the Genome of Puccinia sorghi L Schw, the Causal Agent of Maize Common Rust.</title>
        <authorList>
            <person name="Rochi L."/>
            <person name="Burguener G."/>
            <person name="Darino M."/>
            <person name="Turjanski A."/>
            <person name="Kreff E."/>
            <person name="Dieguez M.J."/>
            <person name="Sacco F."/>
        </authorList>
    </citation>
    <scope>NUCLEOTIDE SEQUENCE [LARGE SCALE GENOMIC DNA]</scope>
    <source>
        <strain evidence="2 3">RO10H11247</strain>
    </source>
</reference>
<keyword evidence="1" id="KW-0472">Membrane</keyword>
<evidence type="ECO:0000256" key="1">
    <source>
        <dbReference type="SAM" id="Phobius"/>
    </source>
</evidence>
<keyword evidence="3" id="KW-1185">Reference proteome</keyword>
<dbReference type="EMBL" id="LAVV01008285">
    <property type="protein sequence ID" value="KNZ53209.1"/>
    <property type="molecule type" value="Genomic_DNA"/>
</dbReference>
<gene>
    <name evidence="2" type="ORF">VP01_3304g1</name>
</gene>
<feature type="transmembrane region" description="Helical" evidence="1">
    <location>
        <begin position="34"/>
        <end position="52"/>
    </location>
</feature>
<accession>A0A0L6UXH4</accession>
<name>A0A0L6UXH4_9BASI</name>
<proteinExistence type="predicted"/>
<protein>
    <submittedName>
        <fullName evidence="2">Uncharacterized protein</fullName>
    </submittedName>
</protein>
<comment type="caution">
    <text evidence="2">The sequence shown here is derived from an EMBL/GenBank/DDBJ whole genome shotgun (WGS) entry which is preliminary data.</text>
</comment>